<accession>A0A1H8L7N9</accession>
<dbReference type="Proteomes" id="UP000181951">
    <property type="component" value="Unassembled WGS sequence"/>
</dbReference>
<reference evidence="1 2" key="1">
    <citation type="submission" date="2016-10" db="EMBL/GenBank/DDBJ databases">
        <authorList>
            <person name="de Groot N.N."/>
        </authorList>
    </citation>
    <scope>NUCLEOTIDE SEQUENCE [LARGE SCALE GENOMIC DNA]</scope>
    <source>
        <strain evidence="1 2">CGMCC 4.2026</strain>
    </source>
</reference>
<dbReference type="EMBL" id="FODD01000015">
    <property type="protein sequence ID" value="SEO01194.1"/>
    <property type="molecule type" value="Genomic_DNA"/>
</dbReference>
<keyword evidence="2" id="KW-1185">Reference proteome</keyword>
<protein>
    <submittedName>
        <fullName evidence="1">Uncharacterized protein</fullName>
    </submittedName>
</protein>
<evidence type="ECO:0000313" key="2">
    <source>
        <dbReference type="Proteomes" id="UP000181951"/>
    </source>
</evidence>
<name>A0A1H8L7N9_9ACTN</name>
<dbReference type="OrthoDB" id="3855669at2"/>
<dbReference type="RefSeq" id="WP_069463806.1">
    <property type="nucleotide sequence ID" value="NZ_FODD01000015.1"/>
</dbReference>
<organism evidence="1 2">
    <name type="scientific">Actinacidiphila rubida</name>
    <dbReference type="NCBI Taxonomy" id="310780"/>
    <lineage>
        <taxon>Bacteria</taxon>
        <taxon>Bacillati</taxon>
        <taxon>Actinomycetota</taxon>
        <taxon>Actinomycetes</taxon>
        <taxon>Kitasatosporales</taxon>
        <taxon>Streptomycetaceae</taxon>
        <taxon>Actinacidiphila</taxon>
    </lineage>
</organism>
<dbReference type="AlphaFoldDB" id="A0A1H8L7N9"/>
<dbReference type="STRING" id="310780.SAMN05216267_101583"/>
<gene>
    <name evidence="1" type="ORF">SAMN05216267_101583</name>
</gene>
<sequence>MANDETLTVGNTAYDERISRMGEIIDMLGELVQLRPIETGRIWVAQRSDLRPATAAESLSARAATANTSHRIREAM</sequence>
<evidence type="ECO:0000313" key="1">
    <source>
        <dbReference type="EMBL" id="SEO01194.1"/>
    </source>
</evidence>
<proteinExistence type="predicted"/>